<organism evidence="1 2">
    <name type="scientific">Alterirhizorhabdus solaris</name>
    <dbReference type="NCBI Taxonomy" id="2529389"/>
    <lineage>
        <taxon>Bacteria</taxon>
        <taxon>Pseudomonadati</taxon>
        <taxon>Pseudomonadota</taxon>
        <taxon>Alphaproteobacteria</taxon>
        <taxon>Sphingomonadales</taxon>
        <taxon>Rhizorhabdaceae</taxon>
        <taxon>Alterirhizorhabdus</taxon>
    </lineage>
</organism>
<sequence length="60" mass="6838">MNIITTHEITERVMSSRRIDPANANAILLMNRRVGGALAKLESMHDHIRSVKERPNGMKR</sequence>
<reference evidence="1 2" key="1">
    <citation type="submission" date="2019-07" db="EMBL/GenBank/DDBJ databases">
        <title>Sphingomonas solaris sp. nov., isolated from a solar panel from Boston, Massachusetts.</title>
        <authorList>
            <person name="Tanner K."/>
            <person name="Pascual J."/>
            <person name="Mancuso C."/>
            <person name="Pereto J."/>
            <person name="Khalil A."/>
            <person name="Vilanova C."/>
        </authorList>
    </citation>
    <scope>NUCLEOTIDE SEQUENCE [LARGE SCALE GENOMIC DNA]</scope>
    <source>
        <strain evidence="1 2">R4DWN</strain>
    </source>
</reference>
<gene>
    <name evidence="1" type="ORF">FOY91_05550</name>
</gene>
<evidence type="ECO:0000313" key="2">
    <source>
        <dbReference type="Proteomes" id="UP000318681"/>
    </source>
</evidence>
<dbReference type="Proteomes" id="UP000318681">
    <property type="component" value="Unassembled WGS sequence"/>
</dbReference>
<dbReference type="EMBL" id="VNIM01000014">
    <property type="protein sequence ID" value="TVV76042.1"/>
    <property type="molecule type" value="Genomic_DNA"/>
</dbReference>
<name>A0A558R9T4_9SPHN</name>
<accession>A0A558R9T4</accession>
<proteinExistence type="predicted"/>
<evidence type="ECO:0000313" key="1">
    <source>
        <dbReference type="EMBL" id="TVV76042.1"/>
    </source>
</evidence>
<dbReference type="AlphaFoldDB" id="A0A558R9T4"/>
<protein>
    <submittedName>
        <fullName evidence="1">Uncharacterized protein</fullName>
    </submittedName>
</protein>
<dbReference type="RefSeq" id="WP_145148970.1">
    <property type="nucleotide sequence ID" value="NZ_VNIM01000014.1"/>
</dbReference>
<keyword evidence="2" id="KW-1185">Reference proteome</keyword>
<comment type="caution">
    <text evidence="1">The sequence shown here is derived from an EMBL/GenBank/DDBJ whole genome shotgun (WGS) entry which is preliminary data.</text>
</comment>